<evidence type="ECO:0000313" key="1">
    <source>
        <dbReference type="EMBL" id="MBP1852520.1"/>
    </source>
</evidence>
<gene>
    <name evidence="1" type="ORF">J2Z17_003977</name>
</gene>
<dbReference type="EMBL" id="JAGGJU010000011">
    <property type="protein sequence ID" value="MBP1852520.1"/>
    <property type="molecule type" value="Genomic_DNA"/>
</dbReference>
<evidence type="ECO:0008006" key="3">
    <source>
        <dbReference type="Google" id="ProtNLM"/>
    </source>
</evidence>
<accession>A0ABS4E3K4</accession>
<dbReference type="RefSeq" id="WP_209947372.1">
    <property type="nucleotide sequence ID" value="NZ_JAGGJU010000011.1"/>
</dbReference>
<comment type="caution">
    <text evidence="1">The sequence shown here is derived from an EMBL/GenBank/DDBJ whole genome shotgun (WGS) entry which is preliminary data.</text>
</comment>
<dbReference type="Proteomes" id="UP000759443">
    <property type="component" value="Unassembled WGS sequence"/>
</dbReference>
<keyword evidence="2" id="KW-1185">Reference proteome</keyword>
<reference evidence="1 2" key="1">
    <citation type="submission" date="2021-03" db="EMBL/GenBank/DDBJ databases">
        <title>Genomic Encyclopedia of Type Strains, Phase IV (KMG-IV): sequencing the most valuable type-strain genomes for metagenomic binning, comparative biology and taxonomic classification.</title>
        <authorList>
            <person name="Goeker M."/>
        </authorList>
    </citation>
    <scope>NUCLEOTIDE SEQUENCE [LARGE SCALE GENOMIC DNA]</scope>
    <source>
        <strain evidence="1 2">DSM 21600</strain>
    </source>
</reference>
<sequence length="112" mass="12214">MADRYMTSQGYEKINGPISEVTDVGHNGIDGVYRKDGNPPSYVVADAKYGSAGLGTLSDGTKQMSPAWGRGRLEDAVGEEEAFLINMQGFDPQILQVDKYGNVIKKSLKNRK</sequence>
<name>A0ABS4E3K4_9HYPH</name>
<protein>
    <recommendedName>
        <fullName evidence="3">Cytosolic protein</fullName>
    </recommendedName>
</protein>
<evidence type="ECO:0000313" key="2">
    <source>
        <dbReference type="Proteomes" id="UP000759443"/>
    </source>
</evidence>
<organism evidence="1 2">
    <name type="scientific">Rhizobium halophytocola</name>
    <dbReference type="NCBI Taxonomy" id="735519"/>
    <lineage>
        <taxon>Bacteria</taxon>
        <taxon>Pseudomonadati</taxon>
        <taxon>Pseudomonadota</taxon>
        <taxon>Alphaproteobacteria</taxon>
        <taxon>Hyphomicrobiales</taxon>
        <taxon>Rhizobiaceae</taxon>
        <taxon>Rhizobium/Agrobacterium group</taxon>
        <taxon>Rhizobium</taxon>
    </lineage>
</organism>
<proteinExistence type="predicted"/>